<evidence type="ECO:0000313" key="4">
    <source>
        <dbReference type="EMBL" id="MEU5710637.1"/>
    </source>
</evidence>
<protein>
    <submittedName>
        <fullName evidence="4">Cobalamin-dependent protein</fullName>
    </submittedName>
</protein>
<evidence type="ECO:0000313" key="5">
    <source>
        <dbReference type="Proteomes" id="UP001551011"/>
    </source>
</evidence>
<accession>A0ABV3AFX4</accession>
<dbReference type="PANTHER" id="PTHR45833">
    <property type="entry name" value="METHIONINE SYNTHASE"/>
    <property type="match status" value="1"/>
</dbReference>
<dbReference type="Gene3D" id="3.40.50.280">
    <property type="entry name" value="Cobalamin-binding domain"/>
    <property type="match status" value="1"/>
</dbReference>
<keyword evidence="2" id="KW-0170">Cobalt</keyword>
<evidence type="ECO:0000259" key="3">
    <source>
        <dbReference type="PROSITE" id="PS51332"/>
    </source>
</evidence>
<dbReference type="RefSeq" id="WP_078877005.1">
    <property type="nucleotide sequence ID" value="NZ_JBEXDP010000089.1"/>
</dbReference>
<feature type="domain" description="B12-binding" evidence="3">
    <location>
        <begin position="88"/>
        <end position="214"/>
    </location>
</feature>
<dbReference type="Gene3D" id="1.10.1240.10">
    <property type="entry name" value="Methionine synthase domain"/>
    <property type="match status" value="1"/>
</dbReference>
<proteinExistence type="predicted"/>
<dbReference type="InterPro" id="IPR003759">
    <property type="entry name" value="Cbl-bd_cap"/>
</dbReference>
<keyword evidence="1" id="KW-0479">Metal-binding</keyword>
<dbReference type="CDD" id="cd02065">
    <property type="entry name" value="B12-binding_like"/>
    <property type="match status" value="1"/>
</dbReference>
<gene>
    <name evidence="4" type="ORF">AB0H04_27820</name>
</gene>
<dbReference type="Pfam" id="PF02607">
    <property type="entry name" value="B12-binding_2"/>
    <property type="match status" value="1"/>
</dbReference>
<reference evidence="4 5" key="1">
    <citation type="submission" date="2024-06" db="EMBL/GenBank/DDBJ databases">
        <title>The Natural Products Discovery Center: Release of the First 8490 Sequenced Strains for Exploring Actinobacteria Biosynthetic Diversity.</title>
        <authorList>
            <person name="Kalkreuter E."/>
            <person name="Kautsar S.A."/>
            <person name="Yang D."/>
            <person name="Bader C.D."/>
            <person name="Teijaro C.N."/>
            <person name="Fluegel L."/>
            <person name="Davis C.M."/>
            <person name="Simpson J.R."/>
            <person name="Lauterbach L."/>
            <person name="Steele A.D."/>
            <person name="Gui C."/>
            <person name="Meng S."/>
            <person name="Li G."/>
            <person name="Viehrig K."/>
            <person name="Ye F."/>
            <person name="Su P."/>
            <person name="Kiefer A.F."/>
            <person name="Nichols A."/>
            <person name="Cepeda A.J."/>
            <person name="Yan W."/>
            <person name="Fan B."/>
            <person name="Jiang Y."/>
            <person name="Adhikari A."/>
            <person name="Zheng C.-J."/>
            <person name="Schuster L."/>
            <person name="Cowan T.M."/>
            <person name="Smanski M.J."/>
            <person name="Chevrette M.G."/>
            <person name="De Carvalho L.P.S."/>
            <person name="Shen B."/>
        </authorList>
    </citation>
    <scope>NUCLEOTIDE SEQUENCE [LARGE SCALE GENOMIC DNA]</scope>
    <source>
        <strain evidence="4 5">NPDC020594</strain>
    </source>
</reference>
<dbReference type="InterPro" id="IPR036594">
    <property type="entry name" value="Meth_synthase_dom"/>
</dbReference>
<dbReference type="EMBL" id="JBFAEG010000021">
    <property type="protein sequence ID" value="MEU5710637.1"/>
    <property type="molecule type" value="Genomic_DNA"/>
</dbReference>
<dbReference type="PANTHER" id="PTHR45833:SF1">
    <property type="entry name" value="METHIONINE SYNTHASE"/>
    <property type="match status" value="1"/>
</dbReference>
<comment type="caution">
    <text evidence="4">The sequence shown here is derived from an EMBL/GenBank/DDBJ whole genome shotgun (WGS) entry which is preliminary data.</text>
</comment>
<dbReference type="InterPro" id="IPR006158">
    <property type="entry name" value="Cobalamin-bd"/>
</dbReference>
<dbReference type="InterPro" id="IPR050554">
    <property type="entry name" value="Met_Synthase/Corrinoid"/>
</dbReference>
<sequence length="337" mass="36197">MDALWQAVVHGDEYTAVDVVRRARADGVDEETLLQDVIAAVQERVGAEWAADRLTVAQEHAATALNERVISGLAHYGHRRTGSGETPRGRVTVGCADGEWHALPTRLVAEVLRLRGWRVDYLGAHTPTRHLVSHLHNTGSEAVLLSATLPTRLPAAHAAVTACRAMGVPVMAGGRAFGPDGRHAHALGADAWAPDARAAAAVLDEGLPAPDPAAVRQVVDDLPHLTDQKYTFVTRSRVPLVRQTLTGLEDRFPPLRAYGDEQRERTAEDLSHIVDFLATALYVDGPALFTTFLDRTARVLEARGVPARSVVAALGVLSHQLRDFPARCACSGVAPPP</sequence>
<name>A0ABV3AFX4_9ACTN</name>
<dbReference type="SUPFAM" id="SSF52242">
    <property type="entry name" value="Cobalamin (vitamin B12)-binding domain"/>
    <property type="match status" value="1"/>
</dbReference>
<dbReference type="PROSITE" id="PS51332">
    <property type="entry name" value="B12_BINDING"/>
    <property type="match status" value="1"/>
</dbReference>
<dbReference type="InterPro" id="IPR036724">
    <property type="entry name" value="Cobalamin-bd_sf"/>
</dbReference>
<keyword evidence="5" id="KW-1185">Reference proteome</keyword>
<evidence type="ECO:0000256" key="1">
    <source>
        <dbReference type="ARBA" id="ARBA00022723"/>
    </source>
</evidence>
<dbReference type="Proteomes" id="UP001551011">
    <property type="component" value="Unassembled WGS sequence"/>
</dbReference>
<evidence type="ECO:0000256" key="2">
    <source>
        <dbReference type="ARBA" id="ARBA00023285"/>
    </source>
</evidence>
<organism evidence="4 5">
    <name type="scientific">Streptomyces flaveolus</name>
    <dbReference type="NCBI Taxonomy" id="67297"/>
    <lineage>
        <taxon>Bacteria</taxon>
        <taxon>Bacillati</taxon>
        <taxon>Actinomycetota</taxon>
        <taxon>Actinomycetes</taxon>
        <taxon>Kitasatosporales</taxon>
        <taxon>Streptomycetaceae</taxon>
        <taxon>Streptomyces</taxon>
    </lineage>
</organism>
<dbReference type="Pfam" id="PF02310">
    <property type="entry name" value="B12-binding"/>
    <property type="match status" value="1"/>
</dbReference>